<evidence type="ECO:0000313" key="1">
    <source>
        <dbReference type="EMBL" id="MBD8001511.1"/>
    </source>
</evidence>
<keyword evidence="2" id="KW-1185">Reference proteome</keyword>
<dbReference type="InterPro" id="IPR032320">
    <property type="entry name" value="GH18_BT1044-like"/>
</dbReference>
<proteinExistence type="predicted"/>
<organism evidence="1 2">
    <name type="scientific">Phocaeicola faecium</name>
    <dbReference type="NCBI Taxonomy" id="2762213"/>
    <lineage>
        <taxon>Bacteria</taxon>
        <taxon>Pseudomonadati</taxon>
        <taxon>Bacteroidota</taxon>
        <taxon>Bacteroidia</taxon>
        <taxon>Bacteroidales</taxon>
        <taxon>Bacteroidaceae</taxon>
        <taxon>Phocaeicola</taxon>
    </lineage>
</organism>
<dbReference type="EMBL" id="JACSPQ010000001">
    <property type="protein sequence ID" value="MBD8001511.1"/>
    <property type="molecule type" value="Genomic_DNA"/>
</dbReference>
<sequence length="348" mass="39224">MKHFIYIIGITGCLTAASCTDIEPLDMQVGGVPQDMETIQAFKASEHSQTLVWFKNWKADGNMNTYLNTLPDSVDMVVVEQGYETLSQFQTTDLETAQTVKKTRVLILAELDSWTAEYKEKIEEAEIEGENNAIEAAEAETPSREATNEEIEAAIEVERSKVNKEFTERFNALPDQLEKTVAEHNYDGVSLRITAADDAFIRERLNEIIARLGGKFGKKAGNRLLVLEGVPEYFTSYFECFDYLISTTLKTDKLSYVQQEYDKLKVYAGFDAAKMLTYLSLENDGWKTPFADLISSQPLTTPKNLTLATWLPADGKAVGGMAIRGIETDYEQNYETLRTTIQYLNLNK</sequence>
<protein>
    <recommendedName>
        <fullName evidence="3">DUF4369 domain-containing protein</fullName>
    </recommendedName>
</protein>
<dbReference type="Pfam" id="PF16141">
    <property type="entry name" value="GH18_BT1044-like"/>
    <property type="match status" value="1"/>
</dbReference>
<evidence type="ECO:0000313" key="2">
    <source>
        <dbReference type="Proteomes" id="UP000616346"/>
    </source>
</evidence>
<accession>A0ABR8VA06</accession>
<dbReference type="RefSeq" id="WP_191709705.1">
    <property type="nucleotide sequence ID" value="NZ_JACSPQ010000001.1"/>
</dbReference>
<dbReference type="Proteomes" id="UP000616346">
    <property type="component" value="Unassembled WGS sequence"/>
</dbReference>
<dbReference type="PROSITE" id="PS51257">
    <property type="entry name" value="PROKAR_LIPOPROTEIN"/>
    <property type="match status" value="1"/>
</dbReference>
<evidence type="ECO:0008006" key="3">
    <source>
        <dbReference type="Google" id="ProtNLM"/>
    </source>
</evidence>
<name>A0ABR8VA06_9BACT</name>
<reference evidence="1 2" key="1">
    <citation type="submission" date="2020-08" db="EMBL/GenBank/DDBJ databases">
        <title>A Genomic Blueprint of the Chicken Gut Microbiome.</title>
        <authorList>
            <person name="Gilroy R."/>
            <person name="Ravi A."/>
            <person name="Getino M."/>
            <person name="Pursley I."/>
            <person name="Horton D.L."/>
            <person name="Alikhan N.-F."/>
            <person name="Baker D."/>
            <person name="Gharbi K."/>
            <person name="Hall N."/>
            <person name="Watson M."/>
            <person name="Adriaenssens E.M."/>
            <person name="Foster-Nyarko E."/>
            <person name="Jarju S."/>
            <person name="Secka A."/>
            <person name="Antonio M."/>
            <person name="Oren A."/>
            <person name="Chaudhuri R."/>
            <person name="La Ragione R.M."/>
            <person name="Hildebrand F."/>
            <person name="Pallen M.J."/>
        </authorList>
    </citation>
    <scope>NUCLEOTIDE SEQUENCE [LARGE SCALE GENOMIC DNA]</scope>
    <source>
        <strain evidence="1 2">Sa1YUN3</strain>
    </source>
</reference>
<comment type="caution">
    <text evidence="1">The sequence shown here is derived from an EMBL/GenBank/DDBJ whole genome shotgun (WGS) entry which is preliminary data.</text>
</comment>
<gene>
    <name evidence="1" type="ORF">H9626_04665</name>
</gene>